<dbReference type="PANTHER" id="PTHR10846:SF8">
    <property type="entry name" value="INNER MEMBRANE PROTEIN YRBG"/>
    <property type="match status" value="1"/>
</dbReference>
<dbReference type="GO" id="GO:0005262">
    <property type="term" value="F:calcium channel activity"/>
    <property type="evidence" value="ECO:0007669"/>
    <property type="project" value="TreeGrafter"/>
</dbReference>
<evidence type="ECO:0000256" key="5">
    <source>
        <dbReference type="SAM" id="Phobius"/>
    </source>
</evidence>
<feature type="transmembrane region" description="Helical" evidence="5">
    <location>
        <begin position="63"/>
        <end position="89"/>
    </location>
</feature>
<protein>
    <submittedName>
        <fullName evidence="7">K+-dependent Na+/Ca+ exchanger-like protein</fullName>
    </submittedName>
</protein>
<dbReference type="InterPro" id="IPR004837">
    <property type="entry name" value="NaCa_Exmemb"/>
</dbReference>
<dbReference type="PANTHER" id="PTHR10846">
    <property type="entry name" value="SODIUM/POTASSIUM/CALCIUM EXCHANGER"/>
    <property type="match status" value="1"/>
</dbReference>
<dbReference type="STRING" id="1280949.HAD_14782"/>
<dbReference type="RefSeq" id="WP_035573135.1">
    <property type="nucleotide sequence ID" value="NZ_ARYH01000003.1"/>
</dbReference>
<dbReference type="NCBIfam" id="TIGR00367">
    <property type="entry name" value="calcium/sodium antiporter"/>
    <property type="match status" value="1"/>
</dbReference>
<proteinExistence type="predicted"/>
<name>A0A069E086_9PROT</name>
<keyword evidence="4 5" id="KW-0472">Membrane</keyword>
<dbReference type="InterPro" id="IPR004481">
    <property type="entry name" value="K/Na/Ca-exchanger"/>
</dbReference>
<feature type="transmembrane region" description="Helical" evidence="5">
    <location>
        <begin position="284"/>
        <end position="305"/>
    </location>
</feature>
<feature type="domain" description="Sodium/calcium exchanger membrane region" evidence="6">
    <location>
        <begin position="172"/>
        <end position="329"/>
    </location>
</feature>
<feature type="domain" description="Sodium/calcium exchanger membrane region" evidence="6">
    <location>
        <begin position="3"/>
        <end position="142"/>
    </location>
</feature>
<dbReference type="Proteomes" id="UP000027446">
    <property type="component" value="Unassembled WGS sequence"/>
</dbReference>
<evidence type="ECO:0000256" key="4">
    <source>
        <dbReference type="ARBA" id="ARBA00023136"/>
    </source>
</evidence>
<dbReference type="Gene3D" id="1.20.1420.30">
    <property type="entry name" value="NCX, central ion-binding region"/>
    <property type="match status" value="1"/>
</dbReference>
<keyword evidence="3 5" id="KW-1133">Transmembrane helix</keyword>
<dbReference type="GO" id="GO:0006874">
    <property type="term" value="P:intracellular calcium ion homeostasis"/>
    <property type="evidence" value="ECO:0007669"/>
    <property type="project" value="TreeGrafter"/>
</dbReference>
<keyword evidence="2 5" id="KW-0812">Transmembrane</keyword>
<dbReference type="eggNOG" id="COG0530">
    <property type="taxonomic scope" value="Bacteria"/>
</dbReference>
<organism evidence="7 8">
    <name type="scientific">Hyphomonas adhaerens MHS-3</name>
    <dbReference type="NCBI Taxonomy" id="1280949"/>
    <lineage>
        <taxon>Bacteria</taxon>
        <taxon>Pseudomonadati</taxon>
        <taxon>Pseudomonadota</taxon>
        <taxon>Alphaproteobacteria</taxon>
        <taxon>Hyphomonadales</taxon>
        <taxon>Hyphomonadaceae</taxon>
        <taxon>Hyphomonas</taxon>
    </lineage>
</organism>
<accession>A0A069E086</accession>
<dbReference type="AlphaFoldDB" id="A0A069E086"/>
<feature type="transmembrane region" description="Helical" evidence="5">
    <location>
        <begin position="101"/>
        <end position="119"/>
    </location>
</feature>
<evidence type="ECO:0000256" key="2">
    <source>
        <dbReference type="ARBA" id="ARBA00022692"/>
    </source>
</evidence>
<dbReference type="OrthoDB" id="9794225at2"/>
<comment type="caution">
    <text evidence="7">The sequence shown here is derived from an EMBL/GenBank/DDBJ whole genome shotgun (WGS) entry which is preliminary data.</text>
</comment>
<feature type="transmembrane region" description="Helical" evidence="5">
    <location>
        <begin position="165"/>
        <end position="187"/>
    </location>
</feature>
<comment type="subcellular location">
    <subcellularLocation>
        <location evidence="1">Membrane</location>
        <topology evidence="1">Multi-pass membrane protein</topology>
    </subcellularLocation>
</comment>
<dbReference type="GO" id="GO:0008273">
    <property type="term" value="F:calcium, potassium:sodium antiporter activity"/>
    <property type="evidence" value="ECO:0007669"/>
    <property type="project" value="TreeGrafter"/>
</dbReference>
<evidence type="ECO:0000256" key="1">
    <source>
        <dbReference type="ARBA" id="ARBA00004141"/>
    </source>
</evidence>
<keyword evidence="8" id="KW-1185">Reference proteome</keyword>
<feature type="transmembrane region" description="Helical" evidence="5">
    <location>
        <begin position="317"/>
        <end position="339"/>
    </location>
</feature>
<dbReference type="InterPro" id="IPR044880">
    <property type="entry name" value="NCX_ion-bd_dom_sf"/>
</dbReference>
<evidence type="ECO:0000259" key="6">
    <source>
        <dbReference type="Pfam" id="PF01699"/>
    </source>
</evidence>
<evidence type="ECO:0000313" key="7">
    <source>
        <dbReference type="EMBL" id="KCZ82962.1"/>
    </source>
</evidence>
<evidence type="ECO:0000256" key="3">
    <source>
        <dbReference type="ARBA" id="ARBA00022989"/>
    </source>
</evidence>
<dbReference type="GO" id="GO:0005886">
    <property type="term" value="C:plasma membrane"/>
    <property type="evidence" value="ECO:0007669"/>
    <property type="project" value="TreeGrafter"/>
</dbReference>
<dbReference type="PATRIC" id="fig|1280949.3.peg.2996"/>
<evidence type="ECO:0000313" key="8">
    <source>
        <dbReference type="Proteomes" id="UP000027446"/>
    </source>
</evidence>
<reference evidence="7 8" key="1">
    <citation type="journal article" date="2014" name="Antonie Van Leeuwenhoek">
        <title>Hyphomonas beringensis sp. nov. and Hyphomonas chukchiensis sp. nov., isolated from surface seawater of the Bering Sea and Chukchi Sea.</title>
        <authorList>
            <person name="Li C."/>
            <person name="Lai Q."/>
            <person name="Li G."/>
            <person name="Dong C."/>
            <person name="Wang J."/>
            <person name="Liao Y."/>
            <person name="Shao Z."/>
        </authorList>
    </citation>
    <scope>NUCLEOTIDE SEQUENCE [LARGE SCALE GENOMIC DNA]</scope>
    <source>
        <strain evidence="7 8">MHS-3</strain>
    </source>
</reference>
<feature type="transmembrane region" description="Helical" evidence="5">
    <location>
        <begin position="241"/>
        <end position="264"/>
    </location>
</feature>
<feature type="transmembrane region" description="Helical" evidence="5">
    <location>
        <begin position="207"/>
        <end position="229"/>
    </location>
</feature>
<gene>
    <name evidence="7" type="ORF">HAD_14782</name>
</gene>
<sequence>MDYLMVVAGLVLLIFGGEGLVRGSVAVARKLNISELVIGLTLVGCGTSMPELVTSLRAIDTGAVGISIGNVMGSNVANILLVLGAAALVRPILTNPSALKRDAAVVIVATAALCWLIWLDAFTRLSGFLLLTVLVLYIALSLIADQRGDTPEAEMHVGEGEIVEAPYGIVKGLLIALAGLAGIVFGARFMVDGAVGIARDIGVSEAVIGMSIVAIGTSLPELATSLAAARSGKADVAMGNIIGSNIFNILGILGVTALVHPFSVMQSHTGDIAGEAMQAGAQSIVSSTDIGAVILSLFLLFLFGITGKRIARWEGGLLLAGYVLYMGLLFNLIPVPALFSNV</sequence>
<feature type="transmembrane region" description="Helical" evidence="5">
    <location>
        <begin position="125"/>
        <end position="144"/>
    </location>
</feature>
<dbReference type="Pfam" id="PF01699">
    <property type="entry name" value="Na_Ca_ex"/>
    <property type="match status" value="2"/>
</dbReference>
<dbReference type="EMBL" id="ARYH01000003">
    <property type="protein sequence ID" value="KCZ82962.1"/>
    <property type="molecule type" value="Genomic_DNA"/>
</dbReference>